<proteinExistence type="predicted"/>
<dbReference type="EMBL" id="UZAK01037617">
    <property type="protein sequence ID" value="VDP59229.1"/>
    <property type="molecule type" value="Genomic_DNA"/>
</dbReference>
<dbReference type="AlphaFoldDB" id="A0A183KK71"/>
<accession>A0A183KK71</accession>
<evidence type="ECO:0000313" key="1">
    <source>
        <dbReference type="EMBL" id="VDP59229.1"/>
    </source>
</evidence>
<reference evidence="1 2" key="2">
    <citation type="submission" date="2018-11" db="EMBL/GenBank/DDBJ databases">
        <authorList>
            <consortium name="Pathogen Informatics"/>
        </authorList>
    </citation>
    <scope>NUCLEOTIDE SEQUENCE [LARGE SCALE GENOMIC DNA]</scope>
    <source>
        <strain evidence="1">Dakar</strain>
        <strain evidence="2">Dakar, Senegal</strain>
    </source>
</reference>
<gene>
    <name evidence="1" type="ORF">SCUD_LOCUS15432</name>
</gene>
<keyword evidence="2" id="KW-1185">Reference proteome</keyword>
<protein>
    <submittedName>
        <fullName evidence="3">Hydin_ADK domain-containing protein</fullName>
    </submittedName>
</protein>
<reference evidence="3" key="1">
    <citation type="submission" date="2016-06" db="UniProtKB">
        <authorList>
            <consortium name="WormBaseParasite"/>
        </authorList>
    </citation>
    <scope>IDENTIFICATION</scope>
</reference>
<evidence type="ECO:0000313" key="2">
    <source>
        <dbReference type="Proteomes" id="UP000279833"/>
    </source>
</evidence>
<name>A0A183KK71_9TREM</name>
<evidence type="ECO:0000313" key="3">
    <source>
        <dbReference type="WBParaSite" id="SCUD_0001543501-mRNA-1"/>
    </source>
</evidence>
<dbReference type="WBParaSite" id="SCUD_0001543501-mRNA-1">
    <property type="protein sequence ID" value="SCUD_0001543501-mRNA-1"/>
    <property type="gene ID" value="SCUD_0001543501"/>
</dbReference>
<organism evidence="3">
    <name type="scientific">Schistosoma curassoni</name>
    <dbReference type="NCBI Taxonomy" id="6186"/>
    <lineage>
        <taxon>Eukaryota</taxon>
        <taxon>Metazoa</taxon>
        <taxon>Spiralia</taxon>
        <taxon>Lophotrochozoa</taxon>
        <taxon>Platyhelminthes</taxon>
        <taxon>Trematoda</taxon>
        <taxon>Digenea</taxon>
        <taxon>Strigeidida</taxon>
        <taxon>Schistosomatoidea</taxon>
        <taxon>Schistosomatidae</taxon>
        <taxon>Schistosoma</taxon>
    </lineage>
</organism>
<sequence>MQQAIAASLSLDGAEIPVTSADAAYMKALEESRIEQELEEKRRRAEDEELARILELSTKEK</sequence>
<dbReference type="Proteomes" id="UP000279833">
    <property type="component" value="Unassembled WGS sequence"/>
</dbReference>